<keyword evidence="3" id="KW-1185">Reference proteome</keyword>
<evidence type="ECO:0000259" key="1">
    <source>
        <dbReference type="PROSITE" id="PS51782"/>
    </source>
</evidence>
<dbReference type="PANTHER" id="PTHR33734:SF22">
    <property type="entry name" value="MEMBRANE-BOUND LYTIC MUREIN TRANSGLYCOSYLASE D"/>
    <property type="match status" value="1"/>
</dbReference>
<dbReference type="InterPro" id="IPR018392">
    <property type="entry name" value="LysM"/>
</dbReference>
<dbReference type="Proteomes" id="UP000441717">
    <property type="component" value="Unassembled WGS sequence"/>
</dbReference>
<protein>
    <submittedName>
        <fullName evidence="2">DUF3794 domain-containing protein</fullName>
    </submittedName>
</protein>
<feature type="domain" description="LysM" evidence="1">
    <location>
        <begin position="468"/>
        <end position="512"/>
    </location>
</feature>
<proteinExistence type="predicted"/>
<comment type="caution">
    <text evidence="2">The sequence shown here is derived from an EMBL/GenBank/DDBJ whole genome shotgun (WGS) entry which is preliminary data.</text>
</comment>
<dbReference type="CDD" id="cd00118">
    <property type="entry name" value="LysM"/>
    <property type="match status" value="1"/>
</dbReference>
<organism evidence="2 3">
    <name type="scientific">Desulfofundulus thermobenzoicus</name>
    <dbReference type="NCBI Taxonomy" id="29376"/>
    <lineage>
        <taxon>Bacteria</taxon>
        <taxon>Bacillati</taxon>
        <taxon>Bacillota</taxon>
        <taxon>Clostridia</taxon>
        <taxon>Eubacteriales</taxon>
        <taxon>Peptococcaceae</taxon>
        <taxon>Desulfofundulus</taxon>
    </lineage>
</organism>
<dbReference type="AlphaFoldDB" id="A0A6N7IT41"/>
<evidence type="ECO:0000313" key="2">
    <source>
        <dbReference type="EMBL" id="MQL53222.1"/>
    </source>
</evidence>
<dbReference type="OrthoDB" id="9779340at2"/>
<dbReference type="Gene3D" id="3.10.350.10">
    <property type="entry name" value="LysM domain"/>
    <property type="match status" value="1"/>
</dbReference>
<name>A0A6N7IT41_9FIRM</name>
<dbReference type="SMART" id="SM00257">
    <property type="entry name" value="LysM"/>
    <property type="match status" value="1"/>
</dbReference>
<dbReference type="RefSeq" id="WP_152947701.1">
    <property type="nucleotide sequence ID" value="NZ_WHYR01000042.1"/>
</dbReference>
<accession>A0A6N7IT41</accession>
<dbReference type="Pfam" id="PF01476">
    <property type="entry name" value="LysM"/>
    <property type="match status" value="1"/>
</dbReference>
<dbReference type="PROSITE" id="PS51782">
    <property type="entry name" value="LYSM"/>
    <property type="match status" value="1"/>
</dbReference>
<dbReference type="SUPFAM" id="SSF54106">
    <property type="entry name" value="LysM domain"/>
    <property type="match status" value="1"/>
</dbReference>
<evidence type="ECO:0000313" key="3">
    <source>
        <dbReference type="Proteomes" id="UP000441717"/>
    </source>
</evidence>
<gene>
    <name evidence="2" type="ORF">GFC01_13330</name>
</gene>
<dbReference type="PANTHER" id="PTHR33734">
    <property type="entry name" value="LYSM DOMAIN-CONTAINING GPI-ANCHORED PROTEIN 2"/>
    <property type="match status" value="1"/>
</dbReference>
<reference evidence="2 3" key="1">
    <citation type="submission" date="2019-10" db="EMBL/GenBank/DDBJ databases">
        <title>Comparative genomics of sulfur disproportionating microorganisms.</title>
        <authorList>
            <person name="Ward L.M."/>
            <person name="Bertran E."/>
            <person name="Johnston D."/>
        </authorList>
    </citation>
    <scope>NUCLEOTIDE SEQUENCE [LARGE SCALE GENOMIC DNA]</scope>
    <source>
        <strain evidence="2 3">DSM 14055</strain>
    </source>
</reference>
<dbReference type="Pfam" id="PF12673">
    <property type="entry name" value="SipL"/>
    <property type="match status" value="3"/>
</dbReference>
<dbReference type="InterPro" id="IPR024300">
    <property type="entry name" value="SipL_SPOCS_dom"/>
</dbReference>
<dbReference type="InterPro" id="IPR036779">
    <property type="entry name" value="LysM_dom_sf"/>
</dbReference>
<dbReference type="EMBL" id="WHYR01000042">
    <property type="protein sequence ID" value="MQL53222.1"/>
    <property type="molecule type" value="Genomic_DNA"/>
</dbReference>
<sequence length="518" mass="56105">MVGSAVPVTEKLRVNQVVSENTHQVVVRGSASVPDPKPPVEKILSTDKTAKIKKIELVPNKAIVEGTLTLQIVYVAFEPAQSVHSMHAQLPFTTFVDLPGAQPGMDTRGKVTVEDISVSPHHGNPLKLDVAAVLSVFVKVTEMRDIDVVTQCPSGATCETERLTVSNVVASETRQVIVSDDFDVPQDKPAVEKILDVNATAEITGTRLIKDKVIVDGTVTVQVLYVAALPEQPVHQLHRSFRFSDFVEVPGATPDMDVRVDAVVENADVEPLQAVCCNRLRADVVLKLTAFVSEPREITVLTRVSGIQVTMVKLRIDHVVGEGAVQVVLRDVFETPDPKPAVEKILSTSVEKTRVTETKIISDKVIIRGYVDVQVVYVAAGSDQPVHAMHRRVHFRTFVEIKGVQSGMDVEVRPVVEFMTASAEGCEVTLELVLKVTVKVSQSLQREVAISVTPAPTPTPICPPGQTISYTVQAGDTFWSIAQKYNTDVNAIINANPGKTPENLLPGDVISVPCVAKG</sequence>